<sequence length="84" mass="8508">VADLPLVASTRGAGLLIGIVLDAPVAVEVASAALSRGLIINAPAADVIRLAPAYTIGDSEIAEFLDIFTASLTAVAAQHQENAR</sequence>
<feature type="non-terminal residue" evidence="4">
    <location>
        <position position="1"/>
    </location>
</feature>
<gene>
    <name evidence="4" type="ORF">H9800_02295</name>
</gene>
<evidence type="ECO:0000256" key="2">
    <source>
        <dbReference type="ARBA" id="ARBA00022576"/>
    </source>
</evidence>
<dbReference type="InterPro" id="IPR015422">
    <property type="entry name" value="PyrdxlP-dep_Trfase_small"/>
</dbReference>
<dbReference type="PANTHER" id="PTHR11986:SF79">
    <property type="entry name" value="ACETYLORNITHINE AMINOTRANSFERASE, MITOCHONDRIAL"/>
    <property type="match status" value="1"/>
</dbReference>
<organism evidence="4 5">
    <name type="scientific">Candidatus Microbacterium stercoravium</name>
    <dbReference type="NCBI Taxonomy" id="2838697"/>
    <lineage>
        <taxon>Bacteria</taxon>
        <taxon>Bacillati</taxon>
        <taxon>Actinomycetota</taxon>
        <taxon>Actinomycetes</taxon>
        <taxon>Micrococcales</taxon>
        <taxon>Microbacteriaceae</taxon>
        <taxon>Microbacterium</taxon>
    </lineage>
</organism>
<proteinExistence type="predicted"/>
<evidence type="ECO:0000256" key="3">
    <source>
        <dbReference type="ARBA" id="ARBA00022679"/>
    </source>
</evidence>
<evidence type="ECO:0000256" key="1">
    <source>
        <dbReference type="ARBA" id="ARBA00001933"/>
    </source>
</evidence>
<dbReference type="Gene3D" id="3.90.1150.10">
    <property type="entry name" value="Aspartate Aminotransferase, domain 1"/>
    <property type="match status" value="1"/>
</dbReference>
<reference evidence="4" key="1">
    <citation type="journal article" date="2021" name="PeerJ">
        <title>Extensive microbial diversity within the chicken gut microbiome revealed by metagenomics and culture.</title>
        <authorList>
            <person name="Gilroy R."/>
            <person name="Ravi A."/>
            <person name="Getino M."/>
            <person name="Pursley I."/>
            <person name="Horton D.L."/>
            <person name="Alikhan N.F."/>
            <person name="Baker D."/>
            <person name="Gharbi K."/>
            <person name="Hall N."/>
            <person name="Watson M."/>
            <person name="Adriaenssens E.M."/>
            <person name="Foster-Nyarko E."/>
            <person name="Jarju S."/>
            <person name="Secka A."/>
            <person name="Antonio M."/>
            <person name="Oren A."/>
            <person name="Chaudhuri R.R."/>
            <person name="La Ragione R."/>
            <person name="Hildebrand F."/>
            <person name="Pallen M.J."/>
        </authorList>
    </citation>
    <scope>NUCLEOTIDE SEQUENCE</scope>
    <source>
        <strain evidence="4">ChiHjej8B7-3636</strain>
    </source>
</reference>
<evidence type="ECO:0000313" key="5">
    <source>
        <dbReference type="Proteomes" id="UP000824220"/>
    </source>
</evidence>
<keyword evidence="3" id="KW-0808">Transferase</keyword>
<dbReference type="AlphaFoldDB" id="A0A9D2H2Z2"/>
<name>A0A9D2H2Z2_9MICO</name>
<dbReference type="EMBL" id="DXAM01000031">
    <property type="protein sequence ID" value="HJA03673.1"/>
    <property type="molecule type" value="Genomic_DNA"/>
</dbReference>
<comment type="cofactor">
    <cofactor evidence="1">
        <name>pyridoxal 5'-phosphate</name>
        <dbReference type="ChEBI" id="CHEBI:597326"/>
    </cofactor>
</comment>
<dbReference type="GO" id="GO:0008483">
    <property type="term" value="F:transaminase activity"/>
    <property type="evidence" value="ECO:0007669"/>
    <property type="project" value="UniProtKB-KW"/>
</dbReference>
<dbReference type="GO" id="GO:0030170">
    <property type="term" value="F:pyridoxal phosphate binding"/>
    <property type="evidence" value="ECO:0007669"/>
    <property type="project" value="InterPro"/>
</dbReference>
<keyword evidence="2 4" id="KW-0032">Aminotransferase</keyword>
<dbReference type="GO" id="GO:0042802">
    <property type="term" value="F:identical protein binding"/>
    <property type="evidence" value="ECO:0007669"/>
    <property type="project" value="TreeGrafter"/>
</dbReference>
<reference evidence="4" key="2">
    <citation type="submission" date="2021-04" db="EMBL/GenBank/DDBJ databases">
        <authorList>
            <person name="Gilroy R."/>
        </authorList>
    </citation>
    <scope>NUCLEOTIDE SEQUENCE</scope>
    <source>
        <strain evidence="4">ChiHjej8B7-3636</strain>
    </source>
</reference>
<dbReference type="InterPro" id="IPR050103">
    <property type="entry name" value="Class-III_PLP-dep_AT"/>
</dbReference>
<protein>
    <submittedName>
        <fullName evidence="4">Aminotransferase class III-fold pyridoxal phosphate-dependent enzyme</fullName>
    </submittedName>
</protein>
<dbReference type="InterPro" id="IPR015424">
    <property type="entry name" value="PyrdxlP-dep_Trfase"/>
</dbReference>
<dbReference type="PANTHER" id="PTHR11986">
    <property type="entry name" value="AMINOTRANSFERASE CLASS III"/>
    <property type="match status" value="1"/>
</dbReference>
<dbReference type="Pfam" id="PF00202">
    <property type="entry name" value="Aminotran_3"/>
    <property type="match status" value="1"/>
</dbReference>
<dbReference type="SUPFAM" id="SSF53383">
    <property type="entry name" value="PLP-dependent transferases"/>
    <property type="match status" value="1"/>
</dbReference>
<dbReference type="Proteomes" id="UP000824220">
    <property type="component" value="Unassembled WGS sequence"/>
</dbReference>
<evidence type="ECO:0000313" key="4">
    <source>
        <dbReference type="EMBL" id="HJA03673.1"/>
    </source>
</evidence>
<dbReference type="InterPro" id="IPR005814">
    <property type="entry name" value="Aminotrans_3"/>
</dbReference>
<comment type="caution">
    <text evidence="4">The sequence shown here is derived from an EMBL/GenBank/DDBJ whole genome shotgun (WGS) entry which is preliminary data.</text>
</comment>
<accession>A0A9D2H2Z2</accession>